<dbReference type="AlphaFoldDB" id="A0A017THD1"/>
<dbReference type="STRING" id="1192034.CAP_2504"/>
<dbReference type="Proteomes" id="UP000019678">
    <property type="component" value="Unassembled WGS sequence"/>
</dbReference>
<reference evidence="1 2" key="1">
    <citation type="submission" date="2013-05" db="EMBL/GenBank/DDBJ databases">
        <title>Genome assembly of Chondromyces apiculatus DSM 436.</title>
        <authorList>
            <person name="Sharma G."/>
            <person name="Khatri I."/>
            <person name="Kaur C."/>
            <person name="Mayilraj S."/>
            <person name="Subramanian S."/>
        </authorList>
    </citation>
    <scope>NUCLEOTIDE SEQUENCE [LARGE SCALE GENOMIC DNA]</scope>
    <source>
        <strain evidence="1 2">DSM 436</strain>
    </source>
</reference>
<keyword evidence="2" id="KW-1185">Reference proteome</keyword>
<comment type="caution">
    <text evidence="1">The sequence shown here is derived from an EMBL/GenBank/DDBJ whole genome shotgun (WGS) entry which is preliminary data.</text>
</comment>
<name>A0A017THD1_9BACT</name>
<evidence type="ECO:0000313" key="1">
    <source>
        <dbReference type="EMBL" id="EYF08644.1"/>
    </source>
</evidence>
<evidence type="ECO:0000313" key="2">
    <source>
        <dbReference type="Proteomes" id="UP000019678"/>
    </source>
</evidence>
<gene>
    <name evidence="1" type="ORF">CAP_2504</name>
</gene>
<sequence length="42" mass="4681">MRSRRVTRQRPTQRATHRVIHPLFPGFSGRGCAHEAISGGPV</sequence>
<dbReference type="EMBL" id="ASRX01000002">
    <property type="protein sequence ID" value="EYF08644.1"/>
    <property type="molecule type" value="Genomic_DNA"/>
</dbReference>
<accession>A0A017THD1</accession>
<organism evidence="1 2">
    <name type="scientific">Chondromyces apiculatus DSM 436</name>
    <dbReference type="NCBI Taxonomy" id="1192034"/>
    <lineage>
        <taxon>Bacteria</taxon>
        <taxon>Pseudomonadati</taxon>
        <taxon>Myxococcota</taxon>
        <taxon>Polyangia</taxon>
        <taxon>Polyangiales</taxon>
        <taxon>Polyangiaceae</taxon>
        <taxon>Chondromyces</taxon>
    </lineage>
</organism>
<protein>
    <submittedName>
        <fullName evidence="1">Uncharacterized protein</fullName>
    </submittedName>
</protein>
<proteinExistence type="predicted"/>